<reference evidence="7 8" key="1">
    <citation type="submission" date="2013-04" db="EMBL/GenBank/DDBJ databases">
        <title>The Genome Sequence of Treponema medium ATCC 700293.</title>
        <authorList>
            <consortium name="The Broad Institute Genomics Platform"/>
            <person name="Earl A."/>
            <person name="Ward D."/>
            <person name="Feldgarden M."/>
            <person name="Gevers D."/>
            <person name="Leonetti C."/>
            <person name="Blanton J.M."/>
            <person name="Dewhirst F.E."/>
            <person name="Izard J."/>
            <person name="Walker B."/>
            <person name="Young S."/>
            <person name="Zeng Q."/>
            <person name="Gargeya S."/>
            <person name="Fitzgerald M."/>
            <person name="Haas B."/>
            <person name="Abouelleil A."/>
            <person name="Allen A.W."/>
            <person name="Alvarado L."/>
            <person name="Arachchi H.M."/>
            <person name="Berlin A.M."/>
            <person name="Chapman S.B."/>
            <person name="Gainer-Dewar J."/>
            <person name="Goldberg J."/>
            <person name="Griggs A."/>
            <person name="Gujja S."/>
            <person name="Hansen M."/>
            <person name="Howarth C."/>
            <person name="Imamovic A."/>
            <person name="Ireland A."/>
            <person name="Larimer J."/>
            <person name="McCowan C."/>
            <person name="Murphy C."/>
            <person name="Pearson M."/>
            <person name="Poon T.W."/>
            <person name="Priest M."/>
            <person name="Roberts A."/>
            <person name="Saif S."/>
            <person name="Shea T."/>
            <person name="Sisk P."/>
            <person name="Sykes S."/>
            <person name="Wortman J."/>
            <person name="Nusbaum C."/>
            <person name="Birren B."/>
        </authorList>
    </citation>
    <scope>NUCLEOTIDE SEQUENCE [LARGE SCALE GENOMIC DNA]</scope>
    <source>
        <strain evidence="7 8">ATCC 700293</strain>
    </source>
</reference>
<evidence type="ECO:0000256" key="4">
    <source>
        <dbReference type="ARBA" id="ARBA00022729"/>
    </source>
</evidence>
<dbReference type="PANTHER" id="PTHR43649:SF28">
    <property type="entry name" value="BINDING PROTEIN COMPONENT OF ABC SUGAR TRANSPORTER-RELATED"/>
    <property type="match status" value="1"/>
</dbReference>
<evidence type="ECO:0000256" key="3">
    <source>
        <dbReference type="ARBA" id="ARBA00022448"/>
    </source>
</evidence>
<dbReference type="PROSITE" id="PS51257">
    <property type="entry name" value="PROKAR_LIPOPROTEIN"/>
    <property type="match status" value="1"/>
</dbReference>
<keyword evidence="3" id="KW-0813">Transport</keyword>
<dbReference type="RefSeq" id="WP_016523735.1">
    <property type="nucleotide sequence ID" value="NZ_KE332517.1"/>
</dbReference>
<dbReference type="EMBL" id="ATFE01000013">
    <property type="protein sequence ID" value="EPF28111.1"/>
    <property type="molecule type" value="Genomic_DNA"/>
</dbReference>
<evidence type="ECO:0000256" key="1">
    <source>
        <dbReference type="ARBA" id="ARBA00004418"/>
    </source>
</evidence>
<protein>
    <recommendedName>
        <fullName evidence="6">Probable sugar-binding periplasmic protein</fullName>
    </recommendedName>
</protein>
<dbReference type="InterPro" id="IPR006059">
    <property type="entry name" value="SBP"/>
</dbReference>
<dbReference type="Proteomes" id="UP000014634">
    <property type="component" value="Unassembled WGS sequence"/>
</dbReference>
<keyword evidence="4" id="KW-0732">Signal</keyword>
<evidence type="ECO:0000256" key="5">
    <source>
        <dbReference type="ARBA" id="ARBA00049629"/>
    </source>
</evidence>
<organism evidence="7 8">
    <name type="scientific">Treponema medium ATCC 700293</name>
    <dbReference type="NCBI Taxonomy" id="1125700"/>
    <lineage>
        <taxon>Bacteria</taxon>
        <taxon>Pseudomonadati</taxon>
        <taxon>Spirochaetota</taxon>
        <taxon>Spirochaetia</taxon>
        <taxon>Spirochaetales</taxon>
        <taxon>Treponemataceae</taxon>
        <taxon>Treponema</taxon>
    </lineage>
</organism>
<name>A0AA87TFX1_TREMD</name>
<dbReference type="SUPFAM" id="SSF53850">
    <property type="entry name" value="Periplasmic binding protein-like II"/>
    <property type="match status" value="1"/>
</dbReference>
<dbReference type="Pfam" id="PF01547">
    <property type="entry name" value="SBP_bac_1"/>
    <property type="match status" value="1"/>
</dbReference>
<dbReference type="GO" id="GO:0042597">
    <property type="term" value="C:periplasmic space"/>
    <property type="evidence" value="ECO:0007669"/>
    <property type="project" value="UniProtKB-SubCell"/>
</dbReference>
<dbReference type="InterPro" id="IPR050490">
    <property type="entry name" value="Bact_solute-bd_prot1"/>
</dbReference>
<accession>A0AA87TFX1</accession>
<evidence type="ECO:0000256" key="2">
    <source>
        <dbReference type="ARBA" id="ARBA00008520"/>
    </source>
</evidence>
<evidence type="ECO:0000256" key="6">
    <source>
        <dbReference type="ARBA" id="ARBA00049753"/>
    </source>
</evidence>
<sequence>MRIRITVSVLIFSIILSVLLVSIGCTGNTNTKKDSTEKVVLTLESWRVDDLEVWTQLLAEYEKVSGVLIQFKPINPPNYNAELRSQLDSGFGPDLMFARSYATGMELYEKGFFADISDLPHLQEHFSESSKDAWRGADGKSFAVPVAAVVQSIYYNKDIFERAGLAIPTTWEDLLLACKDLKDAGYTPFANGLADAWDINECFMMGLLPNFIGGEKGRHEYENGLRPFNDDDMVAAFTAMKDIAPYCPQNFESLTYADSNMLFATGKAAMYADGSWTLDSFKDLPFQWGNFAFPPPTGKQPEICFHVDVGIAMNANGMHQKEARDFLSWLCTPKGAVVVAKYLPSGFYSMFNGRIPIESPQSAEIYELLTGRGQDVRFVWPKLMNGTPSGYTLMNDGVIAVMKGKKTPQQAADALAEGLAQWYQP</sequence>
<comment type="caution">
    <text evidence="7">The sequence shown here is derived from an EMBL/GenBank/DDBJ whole genome shotgun (WGS) entry which is preliminary data.</text>
</comment>
<evidence type="ECO:0000313" key="7">
    <source>
        <dbReference type="EMBL" id="EPF28111.1"/>
    </source>
</evidence>
<dbReference type="AlphaFoldDB" id="A0AA87TFX1"/>
<dbReference type="PANTHER" id="PTHR43649">
    <property type="entry name" value="ARABINOSE-BINDING PROTEIN-RELATED"/>
    <property type="match status" value="1"/>
</dbReference>
<comment type="function">
    <text evidence="5">Part of a binding-protein-dependent transport system for a sugar.</text>
</comment>
<comment type="subcellular location">
    <subcellularLocation>
        <location evidence="1">Periplasm</location>
    </subcellularLocation>
</comment>
<gene>
    <name evidence="7" type="ORF">HMPREF9195_01802</name>
</gene>
<proteinExistence type="inferred from homology"/>
<dbReference type="Gene3D" id="3.40.190.10">
    <property type="entry name" value="Periplasmic binding protein-like II"/>
    <property type="match status" value="2"/>
</dbReference>
<evidence type="ECO:0000313" key="8">
    <source>
        <dbReference type="Proteomes" id="UP000014634"/>
    </source>
</evidence>
<comment type="similarity">
    <text evidence="2">Belongs to the bacterial solute-binding protein 1 family.</text>
</comment>